<name>A0ACC4DR08_PURLI</name>
<evidence type="ECO:0000313" key="2">
    <source>
        <dbReference type="Proteomes" id="UP001638806"/>
    </source>
</evidence>
<evidence type="ECO:0000313" key="1">
    <source>
        <dbReference type="EMBL" id="KAL3958759.1"/>
    </source>
</evidence>
<protein>
    <submittedName>
        <fullName evidence="1">Uncharacterized protein</fullName>
    </submittedName>
</protein>
<dbReference type="EMBL" id="JBGNUJ010000006">
    <property type="protein sequence ID" value="KAL3958759.1"/>
    <property type="molecule type" value="Genomic_DNA"/>
</dbReference>
<comment type="caution">
    <text evidence="1">The sequence shown here is derived from an EMBL/GenBank/DDBJ whole genome shotgun (WGS) entry which is preliminary data.</text>
</comment>
<gene>
    <name evidence="1" type="ORF">ACCO45_006921</name>
</gene>
<keyword evidence="2" id="KW-1185">Reference proteome</keyword>
<reference evidence="1" key="1">
    <citation type="submission" date="2024-12" db="EMBL/GenBank/DDBJ databases">
        <title>Comparative genomics and development of molecular markers within Purpureocillium lilacinum and among Purpureocillium species.</title>
        <authorList>
            <person name="Yeh Z.-Y."/>
            <person name="Ni N.-T."/>
            <person name="Lo P.-H."/>
            <person name="Mushyakhwo K."/>
            <person name="Lin C.-F."/>
            <person name="Nai Y.-S."/>
        </authorList>
    </citation>
    <scope>NUCLEOTIDE SEQUENCE</scope>
    <source>
        <strain evidence="1">NCHU-NPUST-175</strain>
    </source>
</reference>
<organism evidence="1 2">
    <name type="scientific">Purpureocillium lilacinum</name>
    <name type="common">Paecilomyces lilacinus</name>
    <dbReference type="NCBI Taxonomy" id="33203"/>
    <lineage>
        <taxon>Eukaryota</taxon>
        <taxon>Fungi</taxon>
        <taxon>Dikarya</taxon>
        <taxon>Ascomycota</taxon>
        <taxon>Pezizomycotina</taxon>
        <taxon>Sordariomycetes</taxon>
        <taxon>Hypocreomycetidae</taxon>
        <taxon>Hypocreales</taxon>
        <taxon>Ophiocordycipitaceae</taxon>
        <taxon>Purpureocillium</taxon>
    </lineage>
</organism>
<sequence>MMFRGVVLLPILGAIAVDSAPKCADIIVAKVCMPTKNQCLATVKHGMYRGLNWHLGLPAPSLRRRFRNDPDWAEKHDIMDWPYEYVSPSCSVGKADAVGKMKFQYALVLAAALGAANAMKSLEEYEAEYDYTDESCERYKWMSWGCHNTGDTCAYDFFDQEILCAYGQE</sequence>
<proteinExistence type="predicted"/>
<dbReference type="Proteomes" id="UP001638806">
    <property type="component" value="Unassembled WGS sequence"/>
</dbReference>
<accession>A0ACC4DR08</accession>